<organism evidence="1">
    <name type="scientific">Catovirus CTV1</name>
    <dbReference type="NCBI Taxonomy" id="1977631"/>
    <lineage>
        <taxon>Viruses</taxon>
        <taxon>Varidnaviria</taxon>
        <taxon>Bamfordvirae</taxon>
        <taxon>Nucleocytoviricota</taxon>
        <taxon>Megaviricetes</taxon>
        <taxon>Imitervirales</taxon>
        <taxon>Mimiviridae</taxon>
        <taxon>Klosneuvirinae</taxon>
        <taxon>Catovirus</taxon>
    </lineage>
</organism>
<name>A0A1V0S9C0_9VIRU</name>
<proteinExistence type="predicted"/>
<accession>A0A1V0S9C0</accession>
<protein>
    <submittedName>
        <fullName evidence="1">Uncharacterized protein</fullName>
    </submittedName>
</protein>
<sequence length="144" mass="17294">MDFDIKHNILRDPVEFKKKIKNKTFYQLKVIQEELIKKKDQYNQTSKKTFLNKCTNLLSRSFWNTVVITVTASICDVVKEFVKNHSYNNNIVRMTIYSPYVFLTTLVYNYMFNNENTEDYILSIEISEKILEEEIEKFNNTNTY</sequence>
<reference evidence="1" key="1">
    <citation type="journal article" date="2017" name="Science">
        <title>Giant viruses with an expanded complement of translation system components.</title>
        <authorList>
            <person name="Schulz F."/>
            <person name="Yutin N."/>
            <person name="Ivanova N.N."/>
            <person name="Ortega D.R."/>
            <person name="Lee T.K."/>
            <person name="Vierheilig J."/>
            <person name="Daims H."/>
            <person name="Horn M."/>
            <person name="Wagner M."/>
            <person name="Jensen G.J."/>
            <person name="Kyrpides N.C."/>
            <person name="Koonin E.V."/>
            <person name="Woyke T."/>
        </authorList>
    </citation>
    <scope>NUCLEOTIDE SEQUENCE</scope>
    <source>
        <strain evidence="1">CTV1</strain>
    </source>
</reference>
<gene>
    <name evidence="1" type="ORF">Catovirus_1_357</name>
</gene>
<dbReference type="EMBL" id="KY684083">
    <property type="protein sequence ID" value="ARF08307.1"/>
    <property type="molecule type" value="Genomic_DNA"/>
</dbReference>
<evidence type="ECO:0000313" key="1">
    <source>
        <dbReference type="EMBL" id="ARF08307.1"/>
    </source>
</evidence>